<dbReference type="InterPro" id="IPR036322">
    <property type="entry name" value="WD40_repeat_dom_sf"/>
</dbReference>
<dbReference type="InterPro" id="IPR001680">
    <property type="entry name" value="WD40_rpt"/>
</dbReference>
<dbReference type="GO" id="GO:0061685">
    <property type="term" value="F:diphthine methylesterase activity"/>
    <property type="evidence" value="ECO:0007669"/>
    <property type="project" value="UniProtKB-EC"/>
</dbReference>
<evidence type="ECO:0000256" key="2">
    <source>
        <dbReference type="ARBA" id="ARBA00022574"/>
    </source>
</evidence>
<evidence type="ECO:0000256" key="5">
    <source>
        <dbReference type="ARBA" id="ARBA00038092"/>
    </source>
</evidence>
<dbReference type="AlphaFoldDB" id="A0A8H4W3C1"/>
<accession>A0A8H4W3C1</accession>
<keyword evidence="3" id="KW-0677">Repeat</keyword>
<dbReference type="InterPro" id="IPR052415">
    <property type="entry name" value="Diphthine_MTase"/>
</dbReference>
<sequence>MEEPIQEPGPRLPGKWTPNIDGVTFCVLDTPPSCVEFVPYDAFTGDLQRDPKNHFFIVGTYDLQKEQDSDETSIQDVEGTKALKSQSRFGSLNLFKIYDNNQLTLLEKLSHPSAILDLHFLSGEPIFAVASSTGTISIYEFVSGKTRINNEEIVSYKMRLLSSCQLFPPEILVLSFTWYPDCKRPMLPVLAVTASSGGLYLVRFEDWTFFKYTVMNDSAPIYQHLDQAWCCAISSLPPGIDSIQGIFSGGDDSKLHVSTLDLRKYISEEAETSSIADVVVPRTVKGHDAGVTAILFFPFGPFDKNDSETTMTFLTGSYDDCARVWSYQPNKLRAPKEVAKLSLGGGGWRLKFLQEYKIENKPWTGIKYRVLASCMFAGAKILEVEGGLYDDQNPTTQPWTIKIVASMNVHQSMCYACDVQPSKGEKRKAEGQAHIGWNDKQLCVSTSFYDRLVYLWMYDPLLPESDEPVDHPVEEIDDVDVDAKTRLVKAFDVVDIKEDPSERPR</sequence>
<dbReference type="EC" id="3.1.1.97" evidence="6"/>
<comment type="catalytic activity">
    <reaction evidence="7">
        <text>diphthine methyl ester-[translation elongation factor 2] + H2O = diphthine-[translation elongation factor 2] + methanol + H(+)</text>
        <dbReference type="Rhea" id="RHEA:42656"/>
        <dbReference type="Rhea" id="RHEA-COMP:10172"/>
        <dbReference type="Rhea" id="RHEA-COMP:10173"/>
        <dbReference type="ChEBI" id="CHEBI:15377"/>
        <dbReference type="ChEBI" id="CHEBI:15378"/>
        <dbReference type="ChEBI" id="CHEBI:17790"/>
        <dbReference type="ChEBI" id="CHEBI:79005"/>
        <dbReference type="ChEBI" id="CHEBI:82696"/>
        <dbReference type="EC" id="3.1.1.97"/>
    </reaction>
</comment>
<dbReference type="PANTHER" id="PTHR46042">
    <property type="entry name" value="DIPHTHINE METHYLTRANSFERASE"/>
    <property type="match status" value="1"/>
</dbReference>
<keyword evidence="9" id="KW-1185">Reference proteome</keyword>
<reference evidence="8 9" key="1">
    <citation type="submission" date="2020-03" db="EMBL/GenBank/DDBJ databases">
        <title>Draft Genome Sequence of Cudoniella acicularis.</title>
        <authorList>
            <person name="Buettner E."/>
            <person name="Kellner H."/>
        </authorList>
    </citation>
    <scope>NUCLEOTIDE SEQUENCE [LARGE SCALE GENOMIC DNA]</scope>
    <source>
        <strain evidence="8 9">DSM 108380</strain>
    </source>
</reference>
<comment type="similarity">
    <text evidence="5">Belongs to the DPH7 family.</text>
</comment>
<dbReference type="PANTHER" id="PTHR46042:SF1">
    <property type="entry name" value="DIPHTHINE METHYLTRANSFERASE"/>
    <property type="match status" value="1"/>
</dbReference>
<proteinExistence type="inferred from homology"/>
<dbReference type="Pfam" id="PF00400">
    <property type="entry name" value="WD40"/>
    <property type="match status" value="1"/>
</dbReference>
<dbReference type="SMART" id="SM00320">
    <property type="entry name" value="WD40"/>
    <property type="match status" value="3"/>
</dbReference>
<keyword evidence="4" id="KW-0378">Hydrolase</keyword>
<keyword evidence="2" id="KW-0853">WD repeat</keyword>
<comment type="pathway">
    <text evidence="1">Protein modification; peptidyl-diphthamide biosynthesis.</text>
</comment>
<dbReference type="GO" id="GO:0017183">
    <property type="term" value="P:protein histidyl modification to diphthamide"/>
    <property type="evidence" value="ECO:0007669"/>
    <property type="project" value="TreeGrafter"/>
</dbReference>
<evidence type="ECO:0000256" key="6">
    <source>
        <dbReference type="ARBA" id="ARBA00039131"/>
    </source>
</evidence>
<evidence type="ECO:0000256" key="3">
    <source>
        <dbReference type="ARBA" id="ARBA00022737"/>
    </source>
</evidence>
<evidence type="ECO:0000256" key="4">
    <source>
        <dbReference type="ARBA" id="ARBA00022801"/>
    </source>
</evidence>
<protein>
    <recommendedName>
        <fullName evidence="6">methylated diphthine methylhydrolase</fullName>
        <ecNumber evidence="6">3.1.1.97</ecNumber>
    </recommendedName>
</protein>
<comment type="caution">
    <text evidence="8">The sequence shown here is derived from an EMBL/GenBank/DDBJ whole genome shotgun (WGS) entry which is preliminary data.</text>
</comment>
<evidence type="ECO:0000313" key="9">
    <source>
        <dbReference type="Proteomes" id="UP000566819"/>
    </source>
</evidence>
<evidence type="ECO:0000256" key="1">
    <source>
        <dbReference type="ARBA" id="ARBA00005156"/>
    </source>
</evidence>
<dbReference type="EMBL" id="JAAMPI010000575">
    <property type="protein sequence ID" value="KAF4630210.1"/>
    <property type="molecule type" value="Genomic_DNA"/>
</dbReference>
<dbReference type="Proteomes" id="UP000566819">
    <property type="component" value="Unassembled WGS sequence"/>
</dbReference>
<dbReference type="GO" id="GO:0005737">
    <property type="term" value="C:cytoplasm"/>
    <property type="evidence" value="ECO:0007669"/>
    <property type="project" value="TreeGrafter"/>
</dbReference>
<dbReference type="InterPro" id="IPR015943">
    <property type="entry name" value="WD40/YVTN_repeat-like_dom_sf"/>
</dbReference>
<evidence type="ECO:0000313" key="8">
    <source>
        <dbReference type="EMBL" id="KAF4630210.1"/>
    </source>
</evidence>
<evidence type="ECO:0000256" key="7">
    <source>
        <dbReference type="ARBA" id="ARBA00047551"/>
    </source>
</evidence>
<organism evidence="8 9">
    <name type="scientific">Cudoniella acicularis</name>
    <dbReference type="NCBI Taxonomy" id="354080"/>
    <lineage>
        <taxon>Eukaryota</taxon>
        <taxon>Fungi</taxon>
        <taxon>Dikarya</taxon>
        <taxon>Ascomycota</taxon>
        <taxon>Pezizomycotina</taxon>
        <taxon>Leotiomycetes</taxon>
        <taxon>Helotiales</taxon>
        <taxon>Tricladiaceae</taxon>
        <taxon>Cudoniella</taxon>
    </lineage>
</organism>
<name>A0A8H4W3C1_9HELO</name>
<dbReference type="OrthoDB" id="1930760at2759"/>
<gene>
    <name evidence="8" type="ORF">G7Y89_g7932</name>
</gene>
<dbReference type="Gene3D" id="2.130.10.10">
    <property type="entry name" value="YVTN repeat-like/Quinoprotein amine dehydrogenase"/>
    <property type="match status" value="1"/>
</dbReference>
<dbReference type="SUPFAM" id="SSF50978">
    <property type="entry name" value="WD40 repeat-like"/>
    <property type="match status" value="1"/>
</dbReference>